<sequence length="120" mass="13080">MNTLPIFEEIPNVFIYLLDVGKGEHGGVDDEHQIHIITNDSDDGLLDDPQSNDETNGEGSHDGLLDDPKTNSHTKDEGSHDGLLDYPQTNSDSNSEGNHDRLLLDTNDEGVREANNVADG</sequence>
<protein>
    <submittedName>
        <fullName evidence="2">Uncharacterized protein</fullName>
    </submittedName>
</protein>
<organism evidence="2 3">
    <name type="scientific">Plakobranchus ocellatus</name>
    <dbReference type="NCBI Taxonomy" id="259542"/>
    <lineage>
        <taxon>Eukaryota</taxon>
        <taxon>Metazoa</taxon>
        <taxon>Spiralia</taxon>
        <taxon>Lophotrochozoa</taxon>
        <taxon>Mollusca</taxon>
        <taxon>Gastropoda</taxon>
        <taxon>Heterobranchia</taxon>
        <taxon>Euthyneura</taxon>
        <taxon>Panpulmonata</taxon>
        <taxon>Sacoglossa</taxon>
        <taxon>Placobranchoidea</taxon>
        <taxon>Plakobranchidae</taxon>
        <taxon>Plakobranchus</taxon>
    </lineage>
</organism>
<keyword evidence="3" id="KW-1185">Reference proteome</keyword>
<dbReference type="EMBL" id="BLXT01006878">
    <property type="protein sequence ID" value="GFO34267.1"/>
    <property type="molecule type" value="Genomic_DNA"/>
</dbReference>
<feature type="compositionally biased region" description="Basic and acidic residues" evidence="1">
    <location>
        <begin position="59"/>
        <end position="83"/>
    </location>
</feature>
<evidence type="ECO:0000256" key="1">
    <source>
        <dbReference type="SAM" id="MobiDB-lite"/>
    </source>
</evidence>
<evidence type="ECO:0000313" key="3">
    <source>
        <dbReference type="Proteomes" id="UP000735302"/>
    </source>
</evidence>
<proteinExistence type="predicted"/>
<reference evidence="2 3" key="1">
    <citation type="journal article" date="2021" name="Elife">
        <title>Chloroplast acquisition without the gene transfer in kleptoplastic sea slugs, Plakobranchus ocellatus.</title>
        <authorList>
            <person name="Maeda T."/>
            <person name="Takahashi S."/>
            <person name="Yoshida T."/>
            <person name="Shimamura S."/>
            <person name="Takaki Y."/>
            <person name="Nagai Y."/>
            <person name="Toyoda A."/>
            <person name="Suzuki Y."/>
            <person name="Arimoto A."/>
            <person name="Ishii H."/>
            <person name="Satoh N."/>
            <person name="Nishiyama T."/>
            <person name="Hasebe M."/>
            <person name="Maruyama T."/>
            <person name="Minagawa J."/>
            <person name="Obokata J."/>
            <person name="Shigenobu S."/>
        </authorList>
    </citation>
    <scope>NUCLEOTIDE SEQUENCE [LARGE SCALE GENOMIC DNA]</scope>
</reference>
<comment type="caution">
    <text evidence="2">The sequence shown here is derived from an EMBL/GenBank/DDBJ whole genome shotgun (WGS) entry which is preliminary data.</text>
</comment>
<evidence type="ECO:0000313" key="2">
    <source>
        <dbReference type="EMBL" id="GFO34267.1"/>
    </source>
</evidence>
<gene>
    <name evidence="2" type="ORF">PoB_006077200</name>
</gene>
<dbReference type="AlphaFoldDB" id="A0AAV4CQW8"/>
<dbReference type="Proteomes" id="UP000735302">
    <property type="component" value="Unassembled WGS sequence"/>
</dbReference>
<name>A0AAV4CQW8_9GAST</name>
<accession>A0AAV4CQW8</accession>
<feature type="region of interest" description="Disordered" evidence="1">
    <location>
        <begin position="39"/>
        <end position="120"/>
    </location>
</feature>
<feature type="compositionally biased region" description="Polar residues" evidence="1">
    <location>
        <begin position="87"/>
        <end position="96"/>
    </location>
</feature>